<evidence type="ECO:0000259" key="6">
    <source>
        <dbReference type="Pfam" id="PF23036"/>
    </source>
</evidence>
<dbReference type="PANTHER" id="PTHR13251:SF3">
    <property type="entry name" value="TRAFFICKING PROTEIN PARTICLE COMPLEX SUBUNIT 10"/>
    <property type="match status" value="1"/>
</dbReference>
<dbReference type="STRING" id="556484.B7FQR7"/>
<dbReference type="HOGENOM" id="CLU_251142_0_0_1"/>
<dbReference type="KEGG" id="pti:PHATRDRAFT_43136"/>
<protein>
    <submittedName>
        <fullName evidence="7">Uncharacterized protein</fullName>
    </submittedName>
</protein>
<feature type="domain" description="TRAPPC10/Trs130 C-terminal" evidence="5">
    <location>
        <begin position="1255"/>
        <end position="1314"/>
    </location>
</feature>
<evidence type="ECO:0000313" key="8">
    <source>
        <dbReference type="Proteomes" id="UP000000759"/>
    </source>
</evidence>
<evidence type="ECO:0000259" key="5">
    <source>
        <dbReference type="Pfam" id="PF12584"/>
    </source>
</evidence>
<dbReference type="GO" id="GO:1990071">
    <property type="term" value="C:TRAPPII protein complex"/>
    <property type="evidence" value="ECO:0007669"/>
    <property type="project" value="InterPro"/>
</dbReference>
<dbReference type="OMA" id="ASANWEN"/>
<feature type="region of interest" description="Disordered" evidence="4">
    <location>
        <begin position="284"/>
        <end position="321"/>
    </location>
</feature>
<dbReference type="GO" id="GO:0034498">
    <property type="term" value="P:early endosome to Golgi transport"/>
    <property type="evidence" value="ECO:0007669"/>
    <property type="project" value="TreeGrafter"/>
</dbReference>
<dbReference type="Pfam" id="PF23036">
    <property type="entry name" value="TRAPPC10_1st"/>
    <property type="match status" value="1"/>
</dbReference>
<dbReference type="RefSeq" id="XP_002177452.1">
    <property type="nucleotide sequence ID" value="XM_002177416.1"/>
</dbReference>
<dbReference type="Proteomes" id="UP000000759">
    <property type="component" value="Chromosome 1"/>
</dbReference>
<keyword evidence="2" id="KW-0813">Transport</keyword>
<dbReference type="PANTHER" id="PTHR13251">
    <property type="entry name" value="EPILEPSY HOLOPROSENCEPHALY CANDIDATE 1/TMEM1"/>
    <property type="match status" value="1"/>
</dbReference>
<evidence type="ECO:0000256" key="3">
    <source>
        <dbReference type="ARBA" id="ARBA00023034"/>
    </source>
</evidence>
<dbReference type="InterPro" id="IPR022233">
    <property type="entry name" value="TRAPPC10/Trs130_C"/>
</dbReference>
<dbReference type="OrthoDB" id="48742at2759"/>
<dbReference type="EMBL" id="CM000605">
    <property type="protein sequence ID" value="EEC51915.1"/>
    <property type="molecule type" value="Genomic_DNA"/>
</dbReference>
<evidence type="ECO:0000313" key="7">
    <source>
        <dbReference type="EMBL" id="EEC51915.1"/>
    </source>
</evidence>
<dbReference type="InterPro" id="IPR045126">
    <property type="entry name" value="TRAPPC10/Trs130"/>
</dbReference>
<evidence type="ECO:0000256" key="1">
    <source>
        <dbReference type="ARBA" id="ARBA00004555"/>
    </source>
</evidence>
<dbReference type="eggNOG" id="ENOG502SKEW">
    <property type="taxonomic scope" value="Eukaryota"/>
</dbReference>
<organism evidence="7 8">
    <name type="scientific">Phaeodactylum tricornutum (strain CCAP 1055/1)</name>
    <dbReference type="NCBI Taxonomy" id="556484"/>
    <lineage>
        <taxon>Eukaryota</taxon>
        <taxon>Sar</taxon>
        <taxon>Stramenopiles</taxon>
        <taxon>Ochrophyta</taxon>
        <taxon>Bacillariophyta</taxon>
        <taxon>Bacillariophyceae</taxon>
        <taxon>Bacillariophycidae</taxon>
        <taxon>Naviculales</taxon>
        <taxon>Phaeodactylaceae</taxon>
        <taxon>Phaeodactylum</taxon>
    </lineage>
</organism>
<evidence type="ECO:0000256" key="4">
    <source>
        <dbReference type="SAM" id="MobiDB-lite"/>
    </source>
</evidence>
<reference evidence="7 8" key="1">
    <citation type="journal article" date="2008" name="Nature">
        <title>The Phaeodactylum genome reveals the evolutionary history of diatom genomes.</title>
        <authorList>
            <person name="Bowler C."/>
            <person name="Allen A.E."/>
            <person name="Badger J.H."/>
            <person name="Grimwood J."/>
            <person name="Jabbari K."/>
            <person name="Kuo A."/>
            <person name="Maheswari U."/>
            <person name="Martens C."/>
            <person name="Maumus F."/>
            <person name="Otillar R.P."/>
            <person name="Rayko E."/>
            <person name="Salamov A."/>
            <person name="Vandepoele K."/>
            <person name="Beszteri B."/>
            <person name="Gruber A."/>
            <person name="Heijde M."/>
            <person name="Katinka M."/>
            <person name="Mock T."/>
            <person name="Valentin K."/>
            <person name="Verret F."/>
            <person name="Berges J.A."/>
            <person name="Brownlee C."/>
            <person name="Cadoret J.P."/>
            <person name="Chiovitti A."/>
            <person name="Choi C.J."/>
            <person name="Coesel S."/>
            <person name="De Martino A."/>
            <person name="Detter J.C."/>
            <person name="Durkin C."/>
            <person name="Falciatore A."/>
            <person name="Fournet J."/>
            <person name="Haruta M."/>
            <person name="Huysman M.J."/>
            <person name="Jenkins B.D."/>
            <person name="Jiroutova K."/>
            <person name="Jorgensen R.E."/>
            <person name="Joubert Y."/>
            <person name="Kaplan A."/>
            <person name="Kroger N."/>
            <person name="Kroth P.G."/>
            <person name="La Roche J."/>
            <person name="Lindquist E."/>
            <person name="Lommer M."/>
            <person name="Martin-Jezequel V."/>
            <person name="Lopez P.J."/>
            <person name="Lucas S."/>
            <person name="Mangogna M."/>
            <person name="McGinnis K."/>
            <person name="Medlin L.K."/>
            <person name="Montsant A."/>
            <person name="Oudot-Le Secq M.P."/>
            <person name="Napoli C."/>
            <person name="Obornik M."/>
            <person name="Parker M.S."/>
            <person name="Petit J.L."/>
            <person name="Porcel B.M."/>
            <person name="Poulsen N."/>
            <person name="Robison M."/>
            <person name="Rychlewski L."/>
            <person name="Rynearson T.A."/>
            <person name="Schmutz J."/>
            <person name="Shapiro H."/>
            <person name="Siaut M."/>
            <person name="Stanley M."/>
            <person name="Sussman M.R."/>
            <person name="Taylor A.R."/>
            <person name="Vardi A."/>
            <person name="von Dassow P."/>
            <person name="Vyverman W."/>
            <person name="Willis A."/>
            <person name="Wyrwicz L.S."/>
            <person name="Rokhsar D.S."/>
            <person name="Weissenbach J."/>
            <person name="Armbrust E.V."/>
            <person name="Green B.R."/>
            <person name="Van de Peer Y."/>
            <person name="Grigoriev I.V."/>
        </authorList>
    </citation>
    <scope>NUCLEOTIDE SEQUENCE [LARGE SCALE GENOMIC DNA]</scope>
    <source>
        <strain evidence="7 8">CCAP 1055/1</strain>
    </source>
</reference>
<comment type="subcellular location">
    <subcellularLocation>
        <location evidence="1">Golgi apparatus</location>
    </subcellularLocation>
</comment>
<sequence length="1356" mass="149446">MSSVAAAPETSTAAGNPGDSANLPRDDSPNTVSDENPDTPEPERSDEGTIVYDIMAAGFASIQSRQQKYQDMDESARVKQEKQAINNCAVVSFVDPSSSPGNFVAASGKQIPGNVSLELYKKVEVILQRDYASRLTYVQYQHFRSGANGMIESLPIRPILSLGGLALTTNAPWDDTSSTTLDPQDPTEWHNAPYCHIYLAGCESLEDYRNKVKPSLKAFVSQLNALAIEQKKASGSESPSSRKENTSHYVIVFVPTGSNMDETLRPAARVGAALSRFSARSRKVTSSAGSEMQAESAHSGGADSSDMGSEPDLETMELGSQQVSSIANHLSKVDREIARRFVLDFPHGKICTLSTLIAEGHDEVDDRRKLEWSAFMKAMGSSIAEGFAERCRRYDEYLRKVDSERALSSQKAKTGKGFDLTHFFLVKESYAISYEQMQLVSEALLQYNELRAFIPDIKSTEIQNSKDNPATSNREMKLLENYALAGRPLAFRRMFRTHLELDAVAPVLEQYVFSREVALLFKIGDPVAVVERSLAFVNAMFQFKGRQVAACDGEEQHLRRIDTERWAFGFCWDLKRASQNLLVLDSTVPTTDQSSAEGTRFARQICSLLEFARARLLHLRRLELVKVVEKRTDSIVFPNALEWKPYQVPNSPISISLSDEPLPELAKDFLEQCLVSATNFDKNYLGFMYTLVAANQMARRHRTAARRRQEIAEILLQRGDKTHAARAFKIIADSFSNDNWDGSSFVFLFGLAVIQRDLCTPEEYLRTLIRCFSHRSSSIAPIEALNVLQEDMVGIITRRVDSTSDSFGYTTTAPSMFSTVMTFVDADSLATSKSEDKLNKRLVNVGETTSVFVALRSFLPHEIRVDNVSLDIVQFKTYVSAVEDAVALKSKDAFKILNLGPTCLSSGTNNLRFDWLPLASGQFIAASVTIHWMGVKFAYPANKILKPTLRVDVVPCQPSQSINCTPTFLLPGHEQVLRIGFNTGSDVVKAGTLQLIGSPGLSFIPLDQNPDTDKWVSSCSLPIPHSSSNETLSFSVLVRSSPIDKLSSGVSPQSLHVKLTTSFEIARPDSLQQENPLPNEISIMPNSLENIIMALGEAPLALLGAHFDLPHGDTGILNISVKSHVPELLTIKKWSLKMPDSLTLVPNGDLNSGQLNQQVCNGDTLAFGFLCQSSSSQFPVSGQNGHFSLSIELDDQSGTAFVENLEFFLKPIAFPAHSIILPVSISVRASKHNGVVGSRISLFYSVDENDLLLCEHDVFYAVDTESIDWIVCGKTEGILKVEGGRSLDFSVEAIPTRPGSIASYPHVTLRLNSKTMDDISTFFQVSLVGDSEFKATSPAIYPCVAFMSSKKNLTTI</sequence>
<dbReference type="GO" id="GO:0005829">
    <property type="term" value="C:cytosol"/>
    <property type="evidence" value="ECO:0007669"/>
    <property type="project" value="GOC"/>
</dbReference>
<feature type="region of interest" description="Disordered" evidence="4">
    <location>
        <begin position="1"/>
        <end position="47"/>
    </location>
</feature>
<dbReference type="GeneID" id="7196747"/>
<dbReference type="GO" id="GO:0006891">
    <property type="term" value="P:intra-Golgi vesicle-mediated transport"/>
    <property type="evidence" value="ECO:0007669"/>
    <property type="project" value="TreeGrafter"/>
</dbReference>
<dbReference type="Pfam" id="PF12584">
    <property type="entry name" value="TRAPPC10"/>
    <property type="match status" value="1"/>
</dbReference>
<keyword evidence="3" id="KW-0333">Golgi apparatus</keyword>
<dbReference type="InterPro" id="IPR056913">
    <property type="entry name" value="TRAPPC10/Trs130_N"/>
</dbReference>
<feature type="compositionally biased region" description="Polar residues" evidence="4">
    <location>
        <begin position="1"/>
        <end position="14"/>
    </location>
</feature>
<evidence type="ECO:0000256" key="2">
    <source>
        <dbReference type="ARBA" id="ARBA00022448"/>
    </source>
</evidence>
<gene>
    <name evidence="7" type="ORF">PHATRDRAFT_43136</name>
</gene>
<dbReference type="PaxDb" id="2850-Phatr43136"/>
<name>B7FQR7_PHATC</name>
<feature type="domain" description="TRAPPC10/Trs130 N-terminal" evidence="6">
    <location>
        <begin position="365"/>
        <end position="529"/>
    </location>
</feature>
<dbReference type="InParanoid" id="B7FQR7"/>
<accession>B7FQR7</accession>
<proteinExistence type="predicted"/>
<reference evidence="8" key="2">
    <citation type="submission" date="2008-08" db="EMBL/GenBank/DDBJ databases">
        <authorList>
            <consortium name="Diatom Consortium"/>
            <person name="Grigoriev I."/>
            <person name="Grimwood J."/>
            <person name="Kuo A."/>
            <person name="Otillar R.P."/>
            <person name="Salamov A."/>
            <person name="Detter J.C."/>
            <person name="Lindquist E."/>
            <person name="Shapiro H."/>
            <person name="Lucas S."/>
            <person name="Glavina del Rio T."/>
            <person name="Pitluck S."/>
            <person name="Rokhsar D."/>
            <person name="Bowler C."/>
        </authorList>
    </citation>
    <scope>GENOME REANNOTATION</scope>
    <source>
        <strain evidence="8">CCAP 1055/1</strain>
    </source>
</reference>
<keyword evidence="8" id="KW-1185">Reference proteome</keyword>